<name>A0A170TG76_EHRRU</name>
<keyword evidence="3 7" id="KW-0028">Amino-acid biosynthesis</keyword>
<dbReference type="EC" id="1.2.1.38" evidence="7"/>
<dbReference type="SUPFAM" id="SSF51735">
    <property type="entry name" value="NAD(P)-binding Rossmann-fold domains"/>
    <property type="match status" value="1"/>
</dbReference>
<dbReference type="InterPro" id="IPR036291">
    <property type="entry name" value="NAD(P)-bd_dom_sf"/>
</dbReference>
<evidence type="ECO:0000256" key="1">
    <source>
        <dbReference type="ARBA" id="ARBA00004862"/>
    </source>
</evidence>
<keyword evidence="9" id="KW-1133">Transmembrane helix</keyword>
<dbReference type="SUPFAM" id="SSF55347">
    <property type="entry name" value="Glyceraldehyde-3-phosphate dehydrogenase-like, C-terminal domain"/>
    <property type="match status" value="1"/>
</dbReference>
<dbReference type="InterPro" id="IPR023013">
    <property type="entry name" value="AGPR_AS"/>
</dbReference>
<gene>
    <name evidence="7 12" type="primary">argC</name>
    <name evidence="11" type="ORF">EHRUM2_09090</name>
    <name evidence="12" type="ORF">EHRUM3_10820</name>
</gene>
<dbReference type="Proteomes" id="UP000092677">
    <property type="component" value="Unassembled WGS sequence"/>
</dbReference>
<evidence type="ECO:0000313" key="13">
    <source>
        <dbReference type="Proteomes" id="UP000092677"/>
    </source>
</evidence>
<evidence type="ECO:0000259" key="10">
    <source>
        <dbReference type="SMART" id="SM00859"/>
    </source>
</evidence>
<dbReference type="RefSeq" id="WP_065432905.1">
    <property type="nucleotide sequence ID" value="NZ_BDDL01000102.1"/>
</dbReference>
<evidence type="ECO:0000256" key="9">
    <source>
        <dbReference type="SAM" id="Phobius"/>
    </source>
</evidence>
<dbReference type="PANTHER" id="PTHR32338">
    <property type="entry name" value="N-ACETYL-GAMMA-GLUTAMYL-PHOSPHATE REDUCTASE, CHLOROPLASTIC-RELATED-RELATED"/>
    <property type="match status" value="1"/>
</dbReference>
<evidence type="ECO:0000313" key="12">
    <source>
        <dbReference type="EMBL" id="GAT78849.1"/>
    </source>
</evidence>
<evidence type="ECO:0000256" key="8">
    <source>
        <dbReference type="PROSITE-ProRule" id="PRU10010"/>
    </source>
</evidence>
<evidence type="ECO:0000256" key="3">
    <source>
        <dbReference type="ARBA" id="ARBA00022605"/>
    </source>
</evidence>
<dbReference type="InterPro" id="IPR000706">
    <property type="entry name" value="AGPR_type-1"/>
</dbReference>
<comment type="subcellular location">
    <subcellularLocation>
        <location evidence="7">Cytoplasm</location>
    </subcellularLocation>
</comment>
<keyword evidence="9" id="KW-0812">Transmembrane</keyword>
<keyword evidence="4 7" id="KW-0521">NADP</keyword>
<dbReference type="EMBL" id="BDDM01000335">
    <property type="protein sequence ID" value="GAT78849.1"/>
    <property type="molecule type" value="Genomic_DNA"/>
</dbReference>
<evidence type="ECO:0000256" key="7">
    <source>
        <dbReference type="HAMAP-Rule" id="MF_00150"/>
    </source>
</evidence>
<feature type="transmembrane region" description="Helical" evidence="9">
    <location>
        <begin position="6"/>
        <end position="25"/>
    </location>
</feature>
<dbReference type="InterPro" id="IPR058924">
    <property type="entry name" value="AGPR_dimerisation_dom"/>
</dbReference>
<dbReference type="FunFam" id="3.30.360.10:FF:000014">
    <property type="entry name" value="N-acetyl-gamma-glutamyl-phosphate reductase"/>
    <property type="match status" value="1"/>
</dbReference>
<keyword evidence="7" id="KW-0963">Cytoplasm</keyword>
<sequence length="347" mass="38849">MSYQVSVAVVGATGYVGVELVRLLLFHPMVKIKYLCATQSIGSLLSSHYDHVLKDSIPVSISCFSSIDLSKVDVIFLCLPHGQSNEIVKKIHNEVKIIIDLSADFRIKDIDTYKEWYGAHCCPDLIQDFVYGLTEIYWEEIKKSRFVACPGCYATSALVPLFPLLRLRLVKNQNIIVDAKSGVSGAGRSVDQKKLFCEIHDVIKSYNISKHRHIPEIEQELCFAACQENINVQFVPNLIPVKRGMLSSIYLELEEGVSPIDIREALLVFYKDSKFILIDEEKAITTKSVVGTNYCYIGVFPGRIPNTVIIVCNIDNLLKGASGQAVQNFNIMMSCDETTALLNIPYL</sequence>
<dbReference type="EMBL" id="BDDL01000102">
    <property type="protein sequence ID" value="GAT77679.1"/>
    <property type="molecule type" value="Genomic_DNA"/>
</dbReference>
<evidence type="ECO:0000313" key="14">
    <source>
        <dbReference type="Proteomes" id="UP000092731"/>
    </source>
</evidence>
<dbReference type="AlphaFoldDB" id="A0A170TG76"/>
<dbReference type="GO" id="GO:0003942">
    <property type="term" value="F:N-acetyl-gamma-glutamyl-phosphate reductase activity"/>
    <property type="evidence" value="ECO:0007669"/>
    <property type="project" value="UniProtKB-UniRule"/>
</dbReference>
<comment type="pathway">
    <text evidence="1 7">Amino-acid biosynthesis; L-arginine biosynthesis; N(2)-acetyl-L-ornithine from L-glutamate: step 3/4.</text>
</comment>
<comment type="catalytic activity">
    <reaction evidence="6 7">
        <text>N-acetyl-L-glutamate 5-semialdehyde + phosphate + NADP(+) = N-acetyl-L-glutamyl 5-phosphate + NADPH + H(+)</text>
        <dbReference type="Rhea" id="RHEA:21588"/>
        <dbReference type="ChEBI" id="CHEBI:15378"/>
        <dbReference type="ChEBI" id="CHEBI:29123"/>
        <dbReference type="ChEBI" id="CHEBI:43474"/>
        <dbReference type="ChEBI" id="CHEBI:57783"/>
        <dbReference type="ChEBI" id="CHEBI:57936"/>
        <dbReference type="ChEBI" id="CHEBI:58349"/>
        <dbReference type="EC" id="1.2.1.38"/>
    </reaction>
</comment>
<dbReference type="PROSITE" id="PS01224">
    <property type="entry name" value="ARGC"/>
    <property type="match status" value="1"/>
</dbReference>
<evidence type="ECO:0000313" key="11">
    <source>
        <dbReference type="EMBL" id="GAT77679.1"/>
    </source>
</evidence>
<protein>
    <recommendedName>
        <fullName evidence="7">N-acetyl-gamma-glutamyl-phosphate reductase</fullName>
        <shortName evidence="7">AGPR</shortName>
        <ecNumber evidence="7">1.2.1.38</ecNumber>
    </recommendedName>
    <alternativeName>
        <fullName evidence="7">N-acetyl-glutamate semialdehyde dehydrogenase</fullName>
        <shortName evidence="7">NAGSA dehydrogenase</shortName>
    </alternativeName>
</protein>
<dbReference type="SMART" id="SM00859">
    <property type="entry name" value="Semialdhyde_dh"/>
    <property type="match status" value="1"/>
</dbReference>
<dbReference type="Gene3D" id="3.30.360.10">
    <property type="entry name" value="Dihydrodipicolinate Reductase, domain 2"/>
    <property type="match status" value="1"/>
</dbReference>
<dbReference type="GO" id="GO:0005737">
    <property type="term" value="C:cytoplasm"/>
    <property type="evidence" value="ECO:0007669"/>
    <property type="project" value="UniProtKB-SubCell"/>
</dbReference>
<dbReference type="Pfam" id="PF01118">
    <property type="entry name" value="Semialdhyde_dh"/>
    <property type="match status" value="1"/>
</dbReference>
<comment type="caution">
    <text evidence="12">The sequence shown here is derived from an EMBL/GenBank/DDBJ whole genome shotgun (WGS) entry which is preliminary data.</text>
</comment>
<evidence type="ECO:0000256" key="4">
    <source>
        <dbReference type="ARBA" id="ARBA00022857"/>
    </source>
</evidence>
<evidence type="ECO:0000256" key="2">
    <source>
        <dbReference type="ARBA" id="ARBA00022571"/>
    </source>
</evidence>
<dbReference type="CDD" id="cd23934">
    <property type="entry name" value="AGPR_1_C"/>
    <property type="match status" value="1"/>
</dbReference>
<dbReference type="HAMAP" id="MF_00150">
    <property type="entry name" value="ArgC_type1"/>
    <property type="match status" value="1"/>
</dbReference>
<reference evidence="12" key="1">
    <citation type="journal article" date="2016" name="Genome Announc.">
        <title>Draft Genome Sequences of Three Strains of Ehrlichia ruminantium, a Tick-Borne Pathogen of Ruminants, Isolated from Zimbabwe, The Gambia, and Ghana.</title>
        <authorList>
            <person name="Nakao R."/>
            <person name="Jongejan F."/>
            <person name="Sugimoto C."/>
        </authorList>
    </citation>
    <scope>NUCLEOTIDE SEQUENCE</scope>
    <source>
        <strain evidence="11">Kerr Seringe</strain>
        <strain evidence="12">Pokoase 417</strain>
    </source>
</reference>
<dbReference type="InterPro" id="IPR050085">
    <property type="entry name" value="AGPR"/>
</dbReference>
<comment type="function">
    <text evidence="7">Catalyzes the NADPH-dependent reduction of N-acetyl-5-glutamyl phosphate to yield N-acetyl-L-glutamate 5-semialdehyde.</text>
</comment>
<dbReference type="UniPathway" id="UPA00068">
    <property type="reaction ID" value="UER00108"/>
</dbReference>
<feature type="domain" description="Semialdehyde dehydrogenase NAD-binding" evidence="10">
    <location>
        <begin position="6"/>
        <end position="144"/>
    </location>
</feature>
<dbReference type="InterPro" id="IPR000534">
    <property type="entry name" value="Semialdehyde_DH_NAD-bd"/>
</dbReference>
<dbReference type="STRING" id="779.GCA_002019755_00881"/>
<dbReference type="GO" id="GO:0070401">
    <property type="term" value="F:NADP+ binding"/>
    <property type="evidence" value="ECO:0007669"/>
    <property type="project" value="InterPro"/>
</dbReference>
<proteinExistence type="inferred from homology"/>
<keyword evidence="9" id="KW-0472">Membrane</keyword>
<dbReference type="Proteomes" id="UP000092731">
    <property type="component" value="Unassembled WGS sequence"/>
</dbReference>
<dbReference type="Pfam" id="PF22698">
    <property type="entry name" value="Semialdhyde_dhC_1"/>
    <property type="match status" value="1"/>
</dbReference>
<reference evidence="13 14" key="2">
    <citation type="submission" date="2016-05" db="EMBL/GenBank/DDBJ databases">
        <title>Draft genome sequences of four strains of Ehrlichia ruminantium, a tick-borne pathogen of ruminants, isolated from Zimbabwe, The Gambia and Ghana.</title>
        <authorList>
            <person name="Nakao R."/>
            <person name="Jongejan F."/>
            <person name="Sugimoto C."/>
        </authorList>
    </citation>
    <scope>NUCLEOTIDE SEQUENCE [LARGE SCALE GENOMIC DNA]</scope>
    <source>
        <strain evidence="13">Kerr Seringe</strain>
        <strain evidence="14">Pokoase 417</strain>
    </source>
</reference>
<dbReference type="PANTHER" id="PTHR32338:SF10">
    <property type="entry name" value="N-ACETYL-GAMMA-GLUTAMYL-PHOSPHATE REDUCTASE, CHLOROPLASTIC-RELATED"/>
    <property type="match status" value="1"/>
</dbReference>
<evidence type="ECO:0000256" key="5">
    <source>
        <dbReference type="ARBA" id="ARBA00023002"/>
    </source>
</evidence>
<keyword evidence="2 7" id="KW-0055">Arginine biosynthesis</keyword>
<dbReference type="NCBIfam" id="TIGR01850">
    <property type="entry name" value="argC"/>
    <property type="match status" value="1"/>
</dbReference>
<dbReference type="GO" id="GO:0051287">
    <property type="term" value="F:NAD binding"/>
    <property type="evidence" value="ECO:0007669"/>
    <property type="project" value="InterPro"/>
</dbReference>
<dbReference type="GO" id="GO:0006526">
    <property type="term" value="P:L-arginine biosynthetic process"/>
    <property type="evidence" value="ECO:0007669"/>
    <property type="project" value="UniProtKB-UniRule"/>
</dbReference>
<dbReference type="Gene3D" id="3.40.50.720">
    <property type="entry name" value="NAD(P)-binding Rossmann-like Domain"/>
    <property type="match status" value="1"/>
</dbReference>
<dbReference type="CDD" id="cd17895">
    <property type="entry name" value="AGPR_1_N"/>
    <property type="match status" value="1"/>
</dbReference>
<evidence type="ECO:0000256" key="6">
    <source>
        <dbReference type="ARBA" id="ARBA00050557"/>
    </source>
</evidence>
<comment type="similarity">
    <text evidence="7">Belongs to the NAGSA dehydrogenase family. Type 1 subfamily.</text>
</comment>
<feature type="active site" evidence="7 8">
    <location>
        <position position="152"/>
    </location>
</feature>
<keyword evidence="5 7" id="KW-0560">Oxidoreductase</keyword>
<organism evidence="12 14">
    <name type="scientific">Ehrlichia ruminantium</name>
    <name type="common">heartwater rickettsia</name>
    <name type="synonym">Cowdria ruminantium</name>
    <dbReference type="NCBI Taxonomy" id="779"/>
    <lineage>
        <taxon>Bacteria</taxon>
        <taxon>Pseudomonadati</taxon>
        <taxon>Pseudomonadota</taxon>
        <taxon>Alphaproteobacteria</taxon>
        <taxon>Rickettsiales</taxon>
        <taxon>Anaplasmataceae</taxon>
        <taxon>Ehrlichia</taxon>
    </lineage>
</organism>
<accession>A0A170TG76</accession>